<evidence type="ECO:0000256" key="4">
    <source>
        <dbReference type="SAM" id="Coils"/>
    </source>
</evidence>
<dbReference type="KEGG" id="nhi:B1s21160_01455"/>
<dbReference type="CDD" id="cd06170">
    <property type="entry name" value="LuxR_C_like"/>
    <property type="match status" value="1"/>
</dbReference>
<dbReference type="PRINTS" id="PR00038">
    <property type="entry name" value="HTHLUXR"/>
</dbReference>
<dbReference type="Proteomes" id="UP000217171">
    <property type="component" value="Chromosome"/>
</dbReference>
<keyword evidence="7" id="KW-1185">Reference proteome</keyword>
<dbReference type="AlphaFoldDB" id="A0A249K8H7"/>
<evidence type="ECO:0000256" key="1">
    <source>
        <dbReference type="ARBA" id="ARBA00023015"/>
    </source>
</evidence>
<feature type="domain" description="HTH luxR-type" evidence="5">
    <location>
        <begin position="456"/>
        <end position="521"/>
    </location>
</feature>
<dbReference type="SMART" id="SM00421">
    <property type="entry name" value="HTH_LUXR"/>
    <property type="match status" value="1"/>
</dbReference>
<dbReference type="InterPro" id="IPR000792">
    <property type="entry name" value="Tscrpt_reg_LuxR_C"/>
</dbReference>
<gene>
    <name evidence="6" type="ORF">B1s21160_01455</name>
</gene>
<dbReference type="OrthoDB" id="134985at2"/>
<dbReference type="PANTHER" id="PTHR44688:SF16">
    <property type="entry name" value="DNA-BINDING TRANSCRIPTIONAL ACTIVATOR DEVR_DOSR"/>
    <property type="match status" value="1"/>
</dbReference>
<keyword evidence="3" id="KW-0804">Transcription</keyword>
<evidence type="ECO:0000313" key="7">
    <source>
        <dbReference type="Proteomes" id="UP000217171"/>
    </source>
</evidence>
<dbReference type="InterPro" id="IPR016032">
    <property type="entry name" value="Sig_transdc_resp-reg_C-effctor"/>
</dbReference>
<name>A0A249K8H7_9ACTN</name>
<keyword evidence="2" id="KW-0238">DNA-binding</keyword>
<dbReference type="Pfam" id="PF00196">
    <property type="entry name" value="GerE"/>
    <property type="match status" value="1"/>
</dbReference>
<organism evidence="6 7">
    <name type="scientific">Candidatus Nanopelagicus hibericus</name>
    <dbReference type="NCBI Taxonomy" id="1884915"/>
    <lineage>
        <taxon>Bacteria</taxon>
        <taxon>Bacillati</taxon>
        <taxon>Actinomycetota</taxon>
        <taxon>Actinomycetes</taxon>
        <taxon>Candidatus Nanopelagicales</taxon>
        <taxon>Candidatus Nanopelagicaceae</taxon>
        <taxon>Candidatus Nanopelagicus</taxon>
    </lineage>
</organism>
<accession>A0A249K8H7</accession>
<dbReference type="RefSeq" id="WP_095672105.1">
    <property type="nucleotide sequence ID" value="NZ_CP016771.1"/>
</dbReference>
<proteinExistence type="predicted"/>
<dbReference type="SUPFAM" id="SSF46894">
    <property type="entry name" value="C-terminal effector domain of the bipartite response regulators"/>
    <property type="match status" value="1"/>
</dbReference>
<keyword evidence="1" id="KW-0805">Transcription regulation</keyword>
<dbReference type="PROSITE" id="PS50043">
    <property type="entry name" value="HTH_LUXR_2"/>
    <property type="match status" value="1"/>
</dbReference>
<feature type="coiled-coil region" evidence="4">
    <location>
        <begin position="248"/>
        <end position="308"/>
    </location>
</feature>
<protein>
    <submittedName>
        <fullName evidence="6">HTH domain-containing protein</fullName>
    </submittedName>
</protein>
<dbReference type="Gene3D" id="1.10.10.10">
    <property type="entry name" value="Winged helix-like DNA-binding domain superfamily/Winged helix DNA-binding domain"/>
    <property type="match status" value="1"/>
</dbReference>
<reference evidence="6 7" key="1">
    <citation type="submission" date="2016-07" db="EMBL/GenBank/DDBJ databases">
        <title>High microdiversification within the ubiquitous acI lineage of Actinobacteria.</title>
        <authorList>
            <person name="Neuenschwander S.M."/>
            <person name="Salcher M."/>
            <person name="Ghai R."/>
            <person name="Pernthaler J."/>
        </authorList>
    </citation>
    <scope>NUCLEOTIDE SEQUENCE [LARGE SCALE GENOMIC DNA]</scope>
    <source>
        <strain evidence="6">MMS-21-160</strain>
    </source>
</reference>
<dbReference type="PANTHER" id="PTHR44688">
    <property type="entry name" value="DNA-BINDING TRANSCRIPTIONAL ACTIVATOR DEVR_DOSR"/>
    <property type="match status" value="1"/>
</dbReference>
<evidence type="ECO:0000313" key="6">
    <source>
        <dbReference type="EMBL" id="ASY13025.1"/>
    </source>
</evidence>
<evidence type="ECO:0000256" key="2">
    <source>
        <dbReference type="ARBA" id="ARBA00023125"/>
    </source>
</evidence>
<dbReference type="InterPro" id="IPR036388">
    <property type="entry name" value="WH-like_DNA-bd_sf"/>
</dbReference>
<evidence type="ECO:0000256" key="3">
    <source>
        <dbReference type="ARBA" id="ARBA00023163"/>
    </source>
</evidence>
<sequence length="523" mass="58748">MSTQANSSPSVRGSTTAALEAAIERGDVDFIYQMFANTARELAQTGQGKQLINLSKYAGDQSIDGMALQKAFSLMGYLVELDFVVAQALAMELEIEKSKTKIGDFLEKLIAYTRAFIYFASGDLANARAQIDIALNSQVITNDLGGMDKPILIRMRSVIDHLYSDLPAMQQAQNQVENLMTEFGGTNISYHLIAIKTLIYYEEGNFIKANEYAKMGVASAEANGFIGVSVPLDCKYILARTLFEFSKLDQALIELAELKIEAKRSKSTLFFVLAETFAIRILTAQFKHSEALERLKNLHNEVDVVSKNNDLAWLIDVTELYIRFILGDFTRANLLVARCPDLPYVRHVKASIAESSGSKSPTRAEVIKFPEQTYKEQIYKYLFLSEFKAELDENPKYWVKKALKIGEITGSREFFIRQNSYHINLIIEIAKEQPSIYLEELARDCINRLKERSESSKAISEGLTSREIDVLKHLATGKSIDAIGKSLHISKNTMKTHLKNIYRKLEVAGRAEAVDKGQKLLLI</sequence>
<dbReference type="EMBL" id="CP016771">
    <property type="protein sequence ID" value="ASY13025.1"/>
    <property type="molecule type" value="Genomic_DNA"/>
</dbReference>
<dbReference type="GO" id="GO:0006355">
    <property type="term" value="P:regulation of DNA-templated transcription"/>
    <property type="evidence" value="ECO:0007669"/>
    <property type="project" value="InterPro"/>
</dbReference>
<keyword evidence="4" id="KW-0175">Coiled coil</keyword>
<dbReference type="GO" id="GO:0003677">
    <property type="term" value="F:DNA binding"/>
    <property type="evidence" value="ECO:0007669"/>
    <property type="project" value="UniProtKB-KW"/>
</dbReference>
<evidence type="ECO:0000259" key="5">
    <source>
        <dbReference type="PROSITE" id="PS50043"/>
    </source>
</evidence>